<proteinExistence type="predicted"/>
<evidence type="ECO:0000313" key="2">
    <source>
        <dbReference type="Proteomes" id="UP001253193"/>
    </source>
</evidence>
<name>A0AAW8Q043_VIBPH</name>
<dbReference type="RefSeq" id="WP_311019829.1">
    <property type="nucleotide sequence ID" value="NZ_JAUHGG010000003.1"/>
</dbReference>
<protein>
    <submittedName>
        <fullName evidence="1">Uncharacterized protein</fullName>
    </submittedName>
</protein>
<comment type="caution">
    <text evidence="1">The sequence shown here is derived from an EMBL/GenBank/DDBJ whole genome shotgun (WGS) entry which is preliminary data.</text>
</comment>
<reference evidence="1" key="1">
    <citation type="submission" date="2023-06" db="EMBL/GenBank/DDBJ databases">
        <title>Genomic Diversity of Vibrio spp. and Metagenomic Analysis of Pathogens in Florida Gulf Coastal Waters Following Hurricane Ian.</title>
        <authorList>
            <person name="Brumfield K.D."/>
        </authorList>
    </citation>
    <scope>NUCLEOTIDE SEQUENCE</scope>
    <source>
        <strain evidence="1">WBS2B-138</strain>
    </source>
</reference>
<accession>A0AAW8Q043</accession>
<dbReference type="Proteomes" id="UP001253193">
    <property type="component" value="Unassembled WGS sequence"/>
</dbReference>
<dbReference type="EMBL" id="JAUHGG010000003">
    <property type="protein sequence ID" value="MDS1821029.1"/>
    <property type="molecule type" value="Genomic_DNA"/>
</dbReference>
<organism evidence="1 2">
    <name type="scientific">Vibrio parahaemolyticus</name>
    <dbReference type="NCBI Taxonomy" id="670"/>
    <lineage>
        <taxon>Bacteria</taxon>
        <taxon>Pseudomonadati</taxon>
        <taxon>Pseudomonadota</taxon>
        <taxon>Gammaproteobacteria</taxon>
        <taxon>Vibrionales</taxon>
        <taxon>Vibrionaceae</taxon>
        <taxon>Vibrio</taxon>
    </lineage>
</organism>
<sequence>MKNIINPADFVSNRQLAANVAIASVFDLESDDNPELKSLSTLAAYESIIEAQSLSISVNGNVVNLTPSHDIGEGTEDALSLLSVVFTEALKALEAKDLFILPHQGGNHG</sequence>
<evidence type="ECO:0000313" key="1">
    <source>
        <dbReference type="EMBL" id="MDS1821029.1"/>
    </source>
</evidence>
<dbReference type="AlphaFoldDB" id="A0AAW8Q043"/>
<gene>
    <name evidence="1" type="ORF">QX249_10195</name>
</gene>